<sequence>MLGAFNIGRPRCGPSARMSRRTNTVAATVEGRIDAMRVAVPLVRGQVWLRVNGVAVNGTFDDPADIRTLQGLRQQATPVRVGVLEGGPGGLRHFSWLNAGQDRGIPPRYYVDQRRRGWRGIGISLAVAAVAGAGASLLDLSSFAQVLLLVLALTVALVAVLLAGFSLYGLWDNRRHRAAILRSEALYRDLLRTPVRHVAPSAQASVSRPQGEGETLITDAAPEILLIRGALASLTHEARPSMRTTPSYGVYRFQVGARRFIMYVAENFGDVLPFLAEGDQVEVAAYAGHIAGAGPEQLVYGLRNREDGRVYVCHHYFRAAFTDIAPVGVGLRQRVPMLSLLAILLLVCWLVVVAVLSSSDSPSGRETAPELAVVTFVFLLAAWLCIALPLLILDTRWRMGRPTRRQRILERIYRALGLGTPFAPTAVIEEV</sequence>
<accession>A0A6S7CIU9</accession>
<protein>
    <submittedName>
        <fullName evidence="2">Uncharacterized protein</fullName>
    </submittedName>
</protein>
<name>A0A6S7CIU9_9BURK</name>
<evidence type="ECO:0000313" key="3">
    <source>
        <dbReference type="Proteomes" id="UP000494122"/>
    </source>
</evidence>
<evidence type="ECO:0000313" key="2">
    <source>
        <dbReference type="EMBL" id="CAB3850448.1"/>
    </source>
</evidence>
<keyword evidence="1" id="KW-0472">Membrane</keyword>
<feature type="transmembrane region" description="Helical" evidence="1">
    <location>
        <begin position="338"/>
        <end position="359"/>
    </location>
</feature>
<evidence type="ECO:0000256" key="1">
    <source>
        <dbReference type="SAM" id="Phobius"/>
    </source>
</evidence>
<feature type="transmembrane region" description="Helical" evidence="1">
    <location>
        <begin position="118"/>
        <end position="138"/>
    </location>
</feature>
<dbReference type="Proteomes" id="UP000494122">
    <property type="component" value="Unassembled WGS sequence"/>
</dbReference>
<keyword evidence="1" id="KW-0812">Transmembrane</keyword>
<reference evidence="2 3" key="1">
    <citation type="submission" date="2020-04" db="EMBL/GenBank/DDBJ databases">
        <authorList>
            <person name="De Canck E."/>
        </authorList>
    </citation>
    <scope>NUCLEOTIDE SEQUENCE [LARGE SCALE GENOMIC DNA]</scope>
    <source>
        <strain evidence="2 3">LMG 3328</strain>
    </source>
</reference>
<dbReference type="AlphaFoldDB" id="A0A6S7CIU9"/>
<dbReference type="EMBL" id="CADILE010000004">
    <property type="protein sequence ID" value="CAB3850448.1"/>
    <property type="molecule type" value="Genomic_DNA"/>
</dbReference>
<proteinExistence type="predicted"/>
<feature type="transmembrane region" description="Helical" evidence="1">
    <location>
        <begin position="144"/>
        <end position="171"/>
    </location>
</feature>
<feature type="transmembrane region" description="Helical" evidence="1">
    <location>
        <begin position="371"/>
        <end position="393"/>
    </location>
</feature>
<keyword evidence="1" id="KW-1133">Transmembrane helix</keyword>
<gene>
    <name evidence="2" type="ORF">LMG3328_01751</name>
</gene>
<organism evidence="2 3">
    <name type="scientific">Achromobacter ruhlandii</name>
    <dbReference type="NCBI Taxonomy" id="72557"/>
    <lineage>
        <taxon>Bacteria</taxon>
        <taxon>Pseudomonadati</taxon>
        <taxon>Pseudomonadota</taxon>
        <taxon>Betaproteobacteria</taxon>
        <taxon>Burkholderiales</taxon>
        <taxon>Alcaligenaceae</taxon>
        <taxon>Achromobacter</taxon>
    </lineage>
</organism>